<dbReference type="AlphaFoldDB" id="A0A837IND2"/>
<reference evidence="1 2" key="1">
    <citation type="journal article" date="2015" name="BMC Microbiol.">
        <title>Lactobacillus ruminis strains cluster according to their mammalian gut source.</title>
        <authorList>
            <person name="O' Donnell M.M."/>
            <person name="Harris H.M."/>
            <person name="Lynch D.B."/>
            <person name="Ross R.P."/>
            <person name="O'Toole P.W."/>
        </authorList>
    </citation>
    <scope>NUCLEOTIDE SEQUENCE [LARGE SCALE GENOMIC DNA]</scope>
    <source>
        <strain evidence="1 2">ATCC 27780</strain>
    </source>
</reference>
<gene>
    <name evidence="1" type="ORF">LRB_1584</name>
</gene>
<protein>
    <submittedName>
        <fullName evidence="1">Uncharacterized protein</fullName>
    </submittedName>
</protein>
<dbReference type="EMBL" id="JHAJ01000113">
    <property type="protein sequence ID" value="KLA44816.1"/>
    <property type="molecule type" value="Genomic_DNA"/>
</dbReference>
<comment type="caution">
    <text evidence="1">The sequence shown here is derived from an EMBL/GenBank/DDBJ whole genome shotgun (WGS) entry which is preliminary data.</text>
</comment>
<organism evidence="1 2">
    <name type="scientific">Ligilactobacillus ruminis</name>
    <dbReference type="NCBI Taxonomy" id="1623"/>
    <lineage>
        <taxon>Bacteria</taxon>
        <taxon>Bacillati</taxon>
        <taxon>Bacillota</taxon>
        <taxon>Bacilli</taxon>
        <taxon>Lactobacillales</taxon>
        <taxon>Lactobacillaceae</taxon>
        <taxon>Ligilactobacillus</taxon>
    </lineage>
</organism>
<accession>A0A837IND2</accession>
<proteinExistence type="predicted"/>
<sequence>MFFVFQLTPPIQRATNIVEQSLALIIYFNSRPLYRGRQEDIDRGYVDKRISTHAPYTEGDVINGVMGNKEYISTHAPYTEGDCPTVIRGAY</sequence>
<evidence type="ECO:0000313" key="1">
    <source>
        <dbReference type="EMBL" id="KLA44816.1"/>
    </source>
</evidence>
<evidence type="ECO:0000313" key="2">
    <source>
        <dbReference type="Proteomes" id="UP000035618"/>
    </source>
</evidence>
<dbReference type="Proteomes" id="UP000035618">
    <property type="component" value="Unassembled WGS sequence"/>
</dbReference>
<name>A0A837IND2_9LACO</name>